<dbReference type="eggNOG" id="COG0457">
    <property type="taxonomic scope" value="Bacteria"/>
</dbReference>
<dbReference type="AlphaFoldDB" id="B4RIP1"/>
<geneLocation type="plasmid" evidence="4">
    <name>pHLK1</name>
</geneLocation>
<feature type="repeat" description="TPR" evidence="1">
    <location>
        <begin position="54"/>
        <end position="87"/>
    </location>
</feature>
<dbReference type="EMBL" id="CP000748">
    <property type="protein sequence ID" value="ACG80216.1"/>
    <property type="molecule type" value="Genomic_DNA"/>
</dbReference>
<keyword evidence="3" id="KW-0614">Plasmid</keyword>
<dbReference type="PANTHER" id="PTHR12558:SF33">
    <property type="entry name" value="BLL7664 PROTEIN"/>
    <property type="match status" value="1"/>
</dbReference>
<feature type="domain" description="Methyltransferase" evidence="2">
    <location>
        <begin position="513"/>
        <end position="608"/>
    </location>
</feature>
<dbReference type="InterPro" id="IPR019734">
    <property type="entry name" value="TPR_rpt"/>
</dbReference>
<evidence type="ECO:0000259" key="2">
    <source>
        <dbReference type="Pfam" id="PF13649"/>
    </source>
</evidence>
<organism evidence="3 4">
    <name type="scientific">Phenylobacterium zucineum (strain HLK1)</name>
    <dbReference type="NCBI Taxonomy" id="450851"/>
    <lineage>
        <taxon>Bacteria</taxon>
        <taxon>Pseudomonadati</taxon>
        <taxon>Pseudomonadota</taxon>
        <taxon>Alphaproteobacteria</taxon>
        <taxon>Caulobacterales</taxon>
        <taxon>Caulobacteraceae</taxon>
        <taxon>Phenylobacterium</taxon>
    </lineage>
</organism>
<dbReference type="InterPro" id="IPR029063">
    <property type="entry name" value="SAM-dependent_MTases_sf"/>
</dbReference>
<keyword evidence="3" id="KW-0808">Transferase</keyword>
<sequence>MRRLSPPVRARAPDGPPPQVLADLQQAVAHANAGRWTEAELYARKVLAAQPLDPSALNVLGTVAMNTGRSAEAIAWFQQAAGGQPKNPFIQFNLGEAHRRLQAYEAAAKFFLQAAALKPDFAEAHASGGDAYRLMGQGTQAERCYRAALERAPAMLAALNGLGLLRLQKGDAAAAAERFEAGCKAAPAGHPLRAILLANLGLARLQLGQGPDGLALLAQAVEAAPGDAEAWRRLAGALRHTRVAPATARFRNILLQLFDRPDVNPRNLATAAIAVLRQEPQIDRLLESIVGAPRETAQTLEREAATATRLVQDPLFRTLLTGAPIPDVAIELPLVQLRSDLLDLAEADPGVLEEELGLAAALARQAFLNEYVLFAASDEQARVANLITALDRDDIGEQGGDLTKIAIVAAYRPLATTPLAARLQSAALPALADLLREQLSEPAEEAALRAKLQILKPPTDAISRTVQQQYEQNPYPRWTRCSFGEPLPFRRAIQSALPDLPAGEIPDLARPRVLVAGCGTGLETMRVATTYRGASILAIDLSAASLGYAMRKARAYGLTEMEHLQADILDLPSLGERFDLIDSFGVLHHMAEPATGLQVLGTLLRPDGFLFVGLYSEIGRRAVTAARAHIAASGYRDDADGIRALRRDLMLDGAPPALERVMSPASDFWTLSDCRDLLFHVHEHRFTLPQIGELLSAAGLEFLGVRFGHAADEARYLTENPRRGALRDLEALHRHELQHPEVFGDTYRLWARPRRPRR</sequence>
<evidence type="ECO:0000313" key="4">
    <source>
        <dbReference type="Proteomes" id="UP000001868"/>
    </source>
</evidence>
<dbReference type="PROSITE" id="PS50005">
    <property type="entry name" value="TPR"/>
    <property type="match status" value="2"/>
</dbReference>
<dbReference type="InterPro" id="IPR041698">
    <property type="entry name" value="Methyltransf_25"/>
</dbReference>
<gene>
    <name evidence="3" type="ordered locus">PHZ_p0273</name>
</gene>
<dbReference type="GO" id="GO:0016301">
    <property type="term" value="F:kinase activity"/>
    <property type="evidence" value="ECO:0007669"/>
    <property type="project" value="UniProtKB-KW"/>
</dbReference>
<reference evidence="3 4" key="1">
    <citation type="journal article" date="2008" name="BMC Genomics">
        <title>Complete genome of Phenylobacterium zucineum - a novel facultative intracellular bacterium isolated from human erythroleukemia cell line K562.</title>
        <authorList>
            <person name="Luo Y."/>
            <person name="Xu X."/>
            <person name="Ding Z."/>
            <person name="Liu Z."/>
            <person name="Zhang B."/>
            <person name="Yan Z."/>
            <person name="Sun J."/>
            <person name="Hu S."/>
            <person name="Hu X."/>
        </authorList>
    </citation>
    <scope>NUCLEOTIDE SEQUENCE [LARGE SCALE GENOMIC DNA]</scope>
    <source>
        <strain evidence="4">HLK1</strain>
        <plasmid evidence="4">Plasmid pHLK1</plasmid>
    </source>
</reference>
<dbReference type="PANTHER" id="PTHR12558">
    <property type="entry name" value="CELL DIVISION CYCLE 16,23,27"/>
    <property type="match status" value="1"/>
</dbReference>
<keyword evidence="4" id="KW-1185">Reference proteome</keyword>
<dbReference type="Gene3D" id="1.25.40.10">
    <property type="entry name" value="Tetratricopeptide repeat domain"/>
    <property type="match status" value="2"/>
</dbReference>
<dbReference type="InterPro" id="IPR011990">
    <property type="entry name" value="TPR-like_helical_dom_sf"/>
</dbReference>
<feature type="repeat" description="TPR" evidence="1">
    <location>
        <begin position="88"/>
        <end position="121"/>
    </location>
</feature>
<dbReference type="Proteomes" id="UP000001868">
    <property type="component" value="Plasmid pHLK1"/>
</dbReference>
<keyword evidence="1" id="KW-0802">TPR repeat</keyword>
<dbReference type="SUPFAM" id="SSF53335">
    <property type="entry name" value="S-adenosyl-L-methionine-dependent methyltransferases"/>
    <property type="match status" value="1"/>
</dbReference>
<name>B4RIP1_PHEZH</name>
<dbReference type="Pfam" id="PF13181">
    <property type="entry name" value="TPR_8"/>
    <property type="match status" value="1"/>
</dbReference>
<dbReference type="eggNOG" id="COG2227">
    <property type="taxonomic scope" value="Bacteria"/>
</dbReference>
<dbReference type="OrthoDB" id="649979at2"/>
<dbReference type="Gene3D" id="3.40.50.150">
    <property type="entry name" value="Vaccinia Virus protein VP39"/>
    <property type="match status" value="1"/>
</dbReference>
<proteinExistence type="predicted"/>
<dbReference type="HOGENOM" id="CLU_013533_0_0_5"/>
<evidence type="ECO:0000256" key="1">
    <source>
        <dbReference type="PROSITE-ProRule" id="PRU00339"/>
    </source>
</evidence>
<keyword evidence="3" id="KW-0418">Kinase</keyword>
<dbReference type="KEGG" id="pzu:PHZ_p0273"/>
<dbReference type="SMART" id="SM00028">
    <property type="entry name" value="TPR"/>
    <property type="match status" value="6"/>
</dbReference>
<dbReference type="CDD" id="cd02440">
    <property type="entry name" value="AdoMet_MTases"/>
    <property type="match status" value="1"/>
</dbReference>
<dbReference type="Pfam" id="PF13649">
    <property type="entry name" value="Methyltransf_25"/>
    <property type="match status" value="1"/>
</dbReference>
<dbReference type="Pfam" id="PF13432">
    <property type="entry name" value="TPR_16"/>
    <property type="match status" value="3"/>
</dbReference>
<evidence type="ECO:0000313" key="3">
    <source>
        <dbReference type="EMBL" id="ACG80216.1"/>
    </source>
</evidence>
<accession>B4RIP1</accession>
<protein>
    <submittedName>
        <fullName evidence="3">Tetratricopeptide repeat/protein kinase domain protein</fullName>
    </submittedName>
</protein>
<dbReference type="SUPFAM" id="SSF48452">
    <property type="entry name" value="TPR-like"/>
    <property type="match status" value="1"/>
</dbReference>